<dbReference type="Proteomes" id="UP000032430">
    <property type="component" value="Chromosome I"/>
</dbReference>
<protein>
    <submittedName>
        <fullName evidence="1">Uncharacterized protein</fullName>
    </submittedName>
</protein>
<evidence type="ECO:0000313" key="1">
    <source>
        <dbReference type="EMBL" id="CEG57404.1"/>
    </source>
</evidence>
<dbReference type="HOGENOM" id="CLU_1466464_0_0_6"/>
<dbReference type="SUPFAM" id="SSF55144">
    <property type="entry name" value="LigT-like"/>
    <property type="match status" value="1"/>
</dbReference>
<accession>A0A098G606</accession>
<dbReference type="KEGG" id="lfa:LFA_2016"/>
<sequence length="184" mass="20685">MVQGYNIAYIPSRNQEHFIQVAQELAATAHPETYCLGPSSFPHISLCHFVMDSESIEGIWRQISNLSLPPLTLSFATRRSKSYANHPRWGGVCWISLMPDHLDELTRIHLEIAAIIKKPLNAAFKDYDPHLTLFNSCNEKACELFNKSPQVLPPLNEQFVVALGLLDEVGQITKILTSTNKLSL</sequence>
<keyword evidence="2" id="KW-1185">Reference proteome</keyword>
<gene>
    <name evidence="1" type="ORF">LFA_2016</name>
</gene>
<evidence type="ECO:0000313" key="2">
    <source>
        <dbReference type="Proteomes" id="UP000032430"/>
    </source>
</evidence>
<dbReference type="Gene3D" id="3.90.1140.10">
    <property type="entry name" value="Cyclic phosphodiesterase"/>
    <property type="match status" value="1"/>
</dbReference>
<name>A0A098G606_9GAMM</name>
<reference evidence="2" key="1">
    <citation type="submission" date="2014-09" db="EMBL/GenBank/DDBJ databases">
        <authorList>
            <person name="Gomez-Valero L."/>
        </authorList>
    </citation>
    <scope>NUCLEOTIDE SEQUENCE [LARGE SCALE GENOMIC DNA]</scope>
    <source>
        <strain evidence="2">ATCC700992</strain>
    </source>
</reference>
<proteinExistence type="predicted"/>
<dbReference type="InterPro" id="IPR009097">
    <property type="entry name" value="Cyclic_Pdiesterase"/>
</dbReference>
<dbReference type="Pfam" id="PF13563">
    <property type="entry name" value="2_5_RNA_ligase2"/>
    <property type="match status" value="1"/>
</dbReference>
<dbReference type="OrthoDB" id="5652005at2"/>
<organism evidence="1 2">
    <name type="scientific">Legionella fallonii LLAP-10</name>
    <dbReference type="NCBI Taxonomy" id="1212491"/>
    <lineage>
        <taxon>Bacteria</taxon>
        <taxon>Pseudomonadati</taxon>
        <taxon>Pseudomonadota</taxon>
        <taxon>Gammaproteobacteria</taxon>
        <taxon>Legionellales</taxon>
        <taxon>Legionellaceae</taxon>
        <taxon>Legionella</taxon>
    </lineage>
</organism>
<dbReference type="RefSeq" id="WP_045095911.1">
    <property type="nucleotide sequence ID" value="NZ_LN614827.1"/>
</dbReference>
<dbReference type="AlphaFoldDB" id="A0A098G606"/>
<dbReference type="EMBL" id="LN614827">
    <property type="protein sequence ID" value="CEG57404.1"/>
    <property type="molecule type" value="Genomic_DNA"/>
</dbReference>